<feature type="domain" description="ABC transporter" evidence="6">
    <location>
        <begin position="10"/>
        <end position="243"/>
    </location>
</feature>
<dbReference type="InterPro" id="IPR003439">
    <property type="entry name" value="ABC_transporter-like_ATP-bd"/>
</dbReference>
<dbReference type="GO" id="GO:0005524">
    <property type="term" value="F:ATP binding"/>
    <property type="evidence" value="ECO:0007669"/>
    <property type="project" value="UniProtKB-KW"/>
</dbReference>
<sequence length="268" mass="30325">MNTTALKGELTVTGLRKWYHRRDQAPVHVLEDCSFRIEPGKLTVVMGTSGCGKSTLAYILCGYISPDEGQVLMDGQPVKEPGSDRIMVFQETALWPWMTVMENVVFGPLAKSRTGRDEATRKALELLRKFGLSEFKDKYPGQLSGGMKRRAELAQALINSPKLMVLDEPFRGLDVMTRELMQEYYIKLFEETRLTTVFITSELEEAIFLADRILIMGGTPSRIVRSLEVDLPRPRTFDVLATARYLEIKKEALEVLYGESMEQQAMAC</sequence>
<evidence type="ECO:0000313" key="7">
    <source>
        <dbReference type="EMBL" id="GEP32060.1"/>
    </source>
</evidence>
<dbReference type="SUPFAM" id="SSF52540">
    <property type="entry name" value="P-loop containing nucleoside triphosphate hydrolases"/>
    <property type="match status" value="1"/>
</dbReference>
<keyword evidence="2" id="KW-0813">Transport</keyword>
<evidence type="ECO:0000256" key="4">
    <source>
        <dbReference type="ARBA" id="ARBA00022741"/>
    </source>
</evidence>
<dbReference type="InterPro" id="IPR027417">
    <property type="entry name" value="P-loop_NTPase"/>
</dbReference>
<keyword evidence="3" id="KW-1003">Cell membrane</keyword>
<dbReference type="CDD" id="cd03293">
    <property type="entry name" value="ABC_NrtD_SsuB_transporters"/>
    <property type="match status" value="1"/>
</dbReference>
<dbReference type="PROSITE" id="PS00211">
    <property type="entry name" value="ABC_TRANSPORTER_1"/>
    <property type="match status" value="1"/>
</dbReference>
<organism evidence="7 8">
    <name type="scientific">Sulfuriferula plumbiphila</name>
    <dbReference type="NCBI Taxonomy" id="171865"/>
    <lineage>
        <taxon>Bacteria</taxon>
        <taxon>Pseudomonadati</taxon>
        <taxon>Pseudomonadota</taxon>
        <taxon>Betaproteobacteria</taxon>
        <taxon>Nitrosomonadales</taxon>
        <taxon>Sulfuricellaceae</taxon>
        <taxon>Sulfuriferula</taxon>
    </lineage>
</organism>
<keyword evidence="3" id="KW-0472">Membrane</keyword>
<dbReference type="Pfam" id="PF00005">
    <property type="entry name" value="ABC_tran"/>
    <property type="match status" value="1"/>
</dbReference>
<dbReference type="Gene3D" id="3.40.50.300">
    <property type="entry name" value="P-loop containing nucleotide triphosphate hydrolases"/>
    <property type="match status" value="1"/>
</dbReference>
<dbReference type="PROSITE" id="PS50893">
    <property type="entry name" value="ABC_TRANSPORTER_2"/>
    <property type="match status" value="1"/>
</dbReference>
<keyword evidence="8" id="KW-1185">Reference proteome</keyword>
<dbReference type="PANTHER" id="PTHR42788">
    <property type="entry name" value="TAURINE IMPORT ATP-BINDING PROTEIN-RELATED"/>
    <property type="match status" value="1"/>
</dbReference>
<dbReference type="PANTHER" id="PTHR42788:SF13">
    <property type="entry name" value="ALIPHATIC SULFONATES IMPORT ATP-BINDING PROTEIN SSUB"/>
    <property type="match status" value="1"/>
</dbReference>
<dbReference type="InterPro" id="IPR017871">
    <property type="entry name" value="ABC_transporter-like_CS"/>
</dbReference>
<reference evidence="7 8" key="1">
    <citation type="submission" date="2019-07" db="EMBL/GenBank/DDBJ databases">
        <title>Whole genome shotgun sequence of Thiobacillus plumbophilus NBRC 107929.</title>
        <authorList>
            <person name="Hosoyama A."/>
            <person name="Uohara A."/>
            <person name="Ohji S."/>
            <person name="Ichikawa N."/>
        </authorList>
    </citation>
    <scope>NUCLEOTIDE SEQUENCE [LARGE SCALE GENOMIC DNA]</scope>
    <source>
        <strain evidence="7 8">NBRC 107929</strain>
    </source>
</reference>
<keyword evidence="5 7" id="KW-0067">ATP-binding</keyword>
<evidence type="ECO:0000256" key="5">
    <source>
        <dbReference type="ARBA" id="ARBA00022840"/>
    </source>
</evidence>
<dbReference type="Proteomes" id="UP000321337">
    <property type="component" value="Unassembled WGS sequence"/>
</dbReference>
<proteinExistence type="inferred from homology"/>
<dbReference type="OrthoDB" id="9783039at2"/>
<dbReference type="RefSeq" id="WP_147074997.1">
    <property type="nucleotide sequence ID" value="NZ_AP021884.1"/>
</dbReference>
<dbReference type="AlphaFoldDB" id="A0A512LC46"/>
<keyword evidence="4" id="KW-0547">Nucleotide-binding</keyword>
<comment type="caution">
    <text evidence="7">The sequence shown here is derived from an EMBL/GenBank/DDBJ whole genome shotgun (WGS) entry which is preliminary data.</text>
</comment>
<dbReference type="SMART" id="SM00382">
    <property type="entry name" value="AAA"/>
    <property type="match status" value="1"/>
</dbReference>
<dbReference type="InterPro" id="IPR003593">
    <property type="entry name" value="AAA+_ATPase"/>
</dbReference>
<evidence type="ECO:0000256" key="1">
    <source>
        <dbReference type="ARBA" id="ARBA00005417"/>
    </source>
</evidence>
<comment type="similarity">
    <text evidence="1">Belongs to the ABC transporter superfamily.</text>
</comment>
<evidence type="ECO:0000259" key="6">
    <source>
        <dbReference type="PROSITE" id="PS50893"/>
    </source>
</evidence>
<evidence type="ECO:0000256" key="2">
    <source>
        <dbReference type="ARBA" id="ARBA00022448"/>
    </source>
</evidence>
<dbReference type="GO" id="GO:0016887">
    <property type="term" value="F:ATP hydrolysis activity"/>
    <property type="evidence" value="ECO:0007669"/>
    <property type="project" value="InterPro"/>
</dbReference>
<dbReference type="EMBL" id="BKAD01000045">
    <property type="protein sequence ID" value="GEP32060.1"/>
    <property type="molecule type" value="Genomic_DNA"/>
</dbReference>
<gene>
    <name evidence="7" type="ORF">TPL01_31980</name>
</gene>
<evidence type="ECO:0000256" key="3">
    <source>
        <dbReference type="ARBA" id="ARBA00022475"/>
    </source>
</evidence>
<dbReference type="InterPro" id="IPR050166">
    <property type="entry name" value="ABC_transporter_ATP-bind"/>
</dbReference>
<protein>
    <submittedName>
        <fullName evidence="7">ABC transporter ATP-binding protein</fullName>
    </submittedName>
</protein>
<name>A0A512LC46_9PROT</name>
<evidence type="ECO:0000313" key="8">
    <source>
        <dbReference type="Proteomes" id="UP000321337"/>
    </source>
</evidence>
<accession>A0A512LC46</accession>